<keyword evidence="7" id="KW-1185">Reference proteome</keyword>
<organism evidence="6 7">
    <name type="scientific">Denitrobaculum tricleocarpae</name>
    <dbReference type="NCBI Taxonomy" id="2591009"/>
    <lineage>
        <taxon>Bacteria</taxon>
        <taxon>Pseudomonadati</taxon>
        <taxon>Pseudomonadota</taxon>
        <taxon>Alphaproteobacteria</taxon>
        <taxon>Rhodospirillales</taxon>
        <taxon>Rhodospirillaceae</taxon>
        <taxon>Denitrobaculum</taxon>
    </lineage>
</organism>
<evidence type="ECO:0000256" key="4">
    <source>
        <dbReference type="ARBA" id="ARBA00023163"/>
    </source>
</evidence>
<dbReference type="OrthoDB" id="9794694at2"/>
<dbReference type="SUPFAM" id="SSF46785">
    <property type="entry name" value="Winged helix' DNA-binding domain"/>
    <property type="match status" value="1"/>
</dbReference>
<dbReference type="InterPro" id="IPR036388">
    <property type="entry name" value="WH-like_DNA-bd_sf"/>
</dbReference>
<dbReference type="PANTHER" id="PTHR30537">
    <property type="entry name" value="HTH-TYPE TRANSCRIPTIONAL REGULATOR"/>
    <property type="match status" value="1"/>
</dbReference>
<evidence type="ECO:0000256" key="3">
    <source>
        <dbReference type="ARBA" id="ARBA00023125"/>
    </source>
</evidence>
<dbReference type="Pfam" id="PF00126">
    <property type="entry name" value="HTH_1"/>
    <property type="match status" value="1"/>
</dbReference>
<name>A0A545TKN0_9PROT</name>
<protein>
    <submittedName>
        <fullName evidence="6">LysR family transcriptional regulator</fullName>
    </submittedName>
</protein>
<evidence type="ECO:0000313" key="7">
    <source>
        <dbReference type="Proteomes" id="UP000315252"/>
    </source>
</evidence>
<evidence type="ECO:0000313" key="6">
    <source>
        <dbReference type="EMBL" id="TQV77775.1"/>
    </source>
</evidence>
<keyword evidence="2" id="KW-0805">Transcription regulation</keyword>
<feature type="domain" description="HTH lysR-type" evidence="5">
    <location>
        <begin position="11"/>
        <end position="68"/>
    </location>
</feature>
<dbReference type="PANTHER" id="PTHR30537:SF74">
    <property type="entry name" value="HTH-TYPE TRANSCRIPTIONAL REGULATOR TRPI"/>
    <property type="match status" value="1"/>
</dbReference>
<evidence type="ECO:0000256" key="1">
    <source>
        <dbReference type="ARBA" id="ARBA00009437"/>
    </source>
</evidence>
<dbReference type="GO" id="GO:0003700">
    <property type="term" value="F:DNA-binding transcription factor activity"/>
    <property type="evidence" value="ECO:0007669"/>
    <property type="project" value="InterPro"/>
</dbReference>
<reference evidence="6 7" key="1">
    <citation type="submission" date="2019-06" db="EMBL/GenBank/DDBJ databases">
        <title>Whole genome sequence for Rhodospirillaceae sp. R148.</title>
        <authorList>
            <person name="Wang G."/>
        </authorList>
    </citation>
    <scope>NUCLEOTIDE SEQUENCE [LARGE SCALE GENOMIC DNA]</scope>
    <source>
        <strain evidence="6 7">R148</strain>
    </source>
</reference>
<gene>
    <name evidence="6" type="ORF">FKG95_19640</name>
</gene>
<comment type="similarity">
    <text evidence="1">Belongs to the LysR transcriptional regulatory family.</text>
</comment>
<dbReference type="InterPro" id="IPR036390">
    <property type="entry name" value="WH_DNA-bd_sf"/>
</dbReference>
<dbReference type="InterPro" id="IPR058163">
    <property type="entry name" value="LysR-type_TF_proteobact-type"/>
</dbReference>
<evidence type="ECO:0000256" key="2">
    <source>
        <dbReference type="ARBA" id="ARBA00023015"/>
    </source>
</evidence>
<dbReference type="InterPro" id="IPR000847">
    <property type="entry name" value="LysR_HTH_N"/>
</dbReference>
<keyword evidence="4" id="KW-0804">Transcription</keyword>
<dbReference type="InterPro" id="IPR005119">
    <property type="entry name" value="LysR_subst-bd"/>
</dbReference>
<dbReference type="SUPFAM" id="SSF53850">
    <property type="entry name" value="Periplasmic binding protein-like II"/>
    <property type="match status" value="1"/>
</dbReference>
<sequence>MAVDPPRPKAMPLRALRAFEAAARHESFALAGEELGVTPGAIAQQIKLLEDWAGCRLFERKAQGVRLSEPGRAVLPALTAAFDALGASAQELRRAGMPGSIRIAALPSVAQLWLSPRLPALRAAFPELLISVTALERPPNLQRESFDLALFFLNEVPEGVECSVLAEDRLFPVCNPELAQKLKRRAEPSHDVLLHDETWRDDWPDWLRAARAHSGRHRHTSDGNSGPVFSLYSLAVQAAIDGAGLLIGHEPLVETAVARGRLVQAFNFSLPSEKPLCALVSKLSREDQVSRQVVQWLKQGNGSEPV</sequence>
<dbReference type="Pfam" id="PF03466">
    <property type="entry name" value="LysR_substrate"/>
    <property type="match status" value="1"/>
</dbReference>
<dbReference type="GO" id="GO:0006351">
    <property type="term" value="P:DNA-templated transcription"/>
    <property type="evidence" value="ECO:0007669"/>
    <property type="project" value="TreeGrafter"/>
</dbReference>
<proteinExistence type="inferred from homology"/>
<keyword evidence="3" id="KW-0238">DNA-binding</keyword>
<dbReference type="Gene3D" id="3.40.190.10">
    <property type="entry name" value="Periplasmic binding protein-like II"/>
    <property type="match status" value="2"/>
</dbReference>
<dbReference type="AlphaFoldDB" id="A0A545TKN0"/>
<dbReference type="EMBL" id="VHSH01000007">
    <property type="protein sequence ID" value="TQV77775.1"/>
    <property type="molecule type" value="Genomic_DNA"/>
</dbReference>
<dbReference type="Gene3D" id="1.10.10.10">
    <property type="entry name" value="Winged helix-like DNA-binding domain superfamily/Winged helix DNA-binding domain"/>
    <property type="match status" value="1"/>
</dbReference>
<accession>A0A545TKN0</accession>
<evidence type="ECO:0000259" key="5">
    <source>
        <dbReference type="PROSITE" id="PS50931"/>
    </source>
</evidence>
<dbReference type="GO" id="GO:0043565">
    <property type="term" value="F:sequence-specific DNA binding"/>
    <property type="evidence" value="ECO:0007669"/>
    <property type="project" value="TreeGrafter"/>
</dbReference>
<dbReference type="PROSITE" id="PS50931">
    <property type="entry name" value="HTH_LYSR"/>
    <property type="match status" value="1"/>
</dbReference>
<dbReference type="Proteomes" id="UP000315252">
    <property type="component" value="Unassembled WGS sequence"/>
</dbReference>
<comment type="caution">
    <text evidence="6">The sequence shown here is derived from an EMBL/GenBank/DDBJ whole genome shotgun (WGS) entry which is preliminary data.</text>
</comment>